<dbReference type="RefSeq" id="WP_277898646.1">
    <property type="nucleotide sequence ID" value="NZ_JAPMUA010000001.1"/>
</dbReference>
<dbReference type="Pfam" id="PF08843">
    <property type="entry name" value="AbiEii"/>
    <property type="match status" value="1"/>
</dbReference>
<dbReference type="GO" id="GO:0016740">
    <property type="term" value="F:transferase activity"/>
    <property type="evidence" value="ECO:0007669"/>
    <property type="project" value="UniProtKB-KW"/>
</dbReference>
<evidence type="ECO:0000313" key="1">
    <source>
        <dbReference type="EMBL" id="MDG3584906.1"/>
    </source>
</evidence>
<keyword evidence="2" id="KW-1185">Reference proteome</keyword>
<evidence type="ECO:0000313" key="2">
    <source>
        <dbReference type="Proteomes" id="UP001153642"/>
    </source>
</evidence>
<name>A0ABT6FNR2_9FLAO</name>
<accession>A0ABT6FNR2</accession>
<proteinExistence type="predicted"/>
<reference evidence="1" key="1">
    <citation type="submission" date="2022-11" db="EMBL/GenBank/DDBJ databases">
        <title>High-quality draft genome sequence of Galbibacter sp. strain CMA-7.</title>
        <authorList>
            <person name="Wei L."/>
            <person name="Dong C."/>
            <person name="Shao Z."/>
        </authorList>
    </citation>
    <scope>NUCLEOTIDE SEQUENCE</scope>
    <source>
        <strain evidence="1">CMA-7</strain>
    </source>
</reference>
<dbReference type="EMBL" id="JAPMUA010000001">
    <property type="protein sequence ID" value="MDG3584906.1"/>
    <property type="molecule type" value="Genomic_DNA"/>
</dbReference>
<comment type="caution">
    <text evidence="1">The sequence shown here is derived from an EMBL/GenBank/DDBJ whole genome shotgun (WGS) entry which is preliminary data.</text>
</comment>
<dbReference type="Gene3D" id="3.10.450.620">
    <property type="entry name" value="JHP933, nucleotidyltransferase-like core domain"/>
    <property type="match status" value="1"/>
</dbReference>
<dbReference type="InterPro" id="IPR014942">
    <property type="entry name" value="AbiEii"/>
</dbReference>
<dbReference type="Proteomes" id="UP001153642">
    <property type="component" value="Unassembled WGS sequence"/>
</dbReference>
<keyword evidence="1" id="KW-0808">Transferase</keyword>
<gene>
    <name evidence="1" type="ORF">OSR52_03420</name>
</gene>
<protein>
    <submittedName>
        <fullName evidence="1">Nucleotidyl transferase AbiEii/AbiGii toxin family protein</fullName>
    </submittedName>
</protein>
<sequence length="262" mass="31213">MISRPYIAQWREYAPWKEFAQVEQDLIISRTLVAIFADDFLRENLAFRGGTALHKLYLNPAPRYSEDIDLVQVKEGPIKPIMKRIGEVITFFEEDRRTQVRGHGAKALYRFNSEYENERRRLKLEINCKEHFNVLDWVDFPFEMANPWFSGRADIKTYKINELLGTKLRALYQRSKGRDLFDLDYSRQHKDINIDEIIKCFREYMEFSVGKVPSQREFLQNMEAKENDAAFEGDMEGLLRPEINYDQKTAFQWLKEAFIPRM</sequence>
<organism evidence="1 2">
    <name type="scientific">Galbibacter pacificus</name>
    <dbReference type="NCBI Taxonomy" id="2996052"/>
    <lineage>
        <taxon>Bacteria</taxon>
        <taxon>Pseudomonadati</taxon>
        <taxon>Bacteroidota</taxon>
        <taxon>Flavobacteriia</taxon>
        <taxon>Flavobacteriales</taxon>
        <taxon>Flavobacteriaceae</taxon>
        <taxon>Galbibacter</taxon>
    </lineage>
</organism>